<dbReference type="Pfam" id="PF02153">
    <property type="entry name" value="PDH_N"/>
    <property type="match status" value="1"/>
</dbReference>
<keyword evidence="5" id="KW-0028">Amino-acid biosynthesis</keyword>
<dbReference type="PROSITE" id="PS51176">
    <property type="entry name" value="PDH_ADH"/>
    <property type="match status" value="1"/>
</dbReference>
<evidence type="ECO:0000256" key="7">
    <source>
        <dbReference type="ARBA" id="ARBA00023027"/>
    </source>
</evidence>
<keyword evidence="6" id="KW-0560">Oxidoreductase</keyword>
<dbReference type="InterPro" id="IPR008927">
    <property type="entry name" value="6-PGluconate_DH-like_C_sf"/>
</dbReference>
<sequence length="300" mass="33641">MFKKITIIGLGLIGSSIARAIKKNNLCKILVAHDKSKLVLKKTSKLKITNHIEPNLKKSVKDSDLVIICTPLGTYKNIVSVIKNNLKKTCILTDVGSAKIFVTNTVSKLINKNTIWIPAHPVAGTEQSGPEAGFADLFKNRWCIITPVNKKNPSYVKKLNNFWRKIGSKVQQMSAEHHDKVMAITSHIPHLIAYNIVGTAANLEKDTKSEVIKYSASGFRDFTRIASSDPTMWRDIALNNRNQILHMLEKFNLDLSNLKRAIVKKDGNKLFKLFSKTRKIRQAIVKAGQDINSPNFGRKN</sequence>
<evidence type="ECO:0000256" key="5">
    <source>
        <dbReference type="ARBA" id="ARBA00022605"/>
    </source>
</evidence>
<dbReference type="AlphaFoldDB" id="A0A964V110"/>
<keyword evidence="8" id="KW-0057">Aromatic amino acid biosynthesis</keyword>
<gene>
    <name evidence="11" type="ORF">EBV32_05970</name>
</gene>
<feature type="domain" description="Prephenate/arogenate dehydrogenase" evidence="10">
    <location>
        <begin position="3"/>
        <end position="292"/>
    </location>
</feature>
<dbReference type="InterPro" id="IPR003099">
    <property type="entry name" value="Prephen_DH"/>
</dbReference>
<dbReference type="NCBIfam" id="NF005694">
    <property type="entry name" value="PRK07502.1"/>
    <property type="match status" value="1"/>
</dbReference>
<dbReference type="Gene3D" id="3.40.50.720">
    <property type="entry name" value="NAD(P)-binding Rossmann-like Domain"/>
    <property type="match status" value="1"/>
</dbReference>
<dbReference type="GO" id="GO:0006571">
    <property type="term" value="P:tyrosine biosynthetic process"/>
    <property type="evidence" value="ECO:0007669"/>
    <property type="project" value="UniProtKB-KW"/>
</dbReference>
<dbReference type="EC" id="1.3.1.12" evidence="3"/>
<organism evidence="11 12">
    <name type="scientific">Candidatus Fonsibacter lacus</name>
    <dbReference type="NCBI Taxonomy" id="2576439"/>
    <lineage>
        <taxon>Bacteria</taxon>
        <taxon>Pseudomonadati</taxon>
        <taxon>Pseudomonadota</taxon>
        <taxon>Alphaproteobacteria</taxon>
        <taxon>Candidatus Pelagibacterales</taxon>
        <taxon>Candidatus Pelagibacterales incertae sedis</taxon>
        <taxon>Candidatus Fonsibacter</taxon>
    </lineage>
</organism>
<dbReference type="Proteomes" id="UP000713222">
    <property type="component" value="Unassembled WGS sequence"/>
</dbReference>
<comment type="caution">
    <text evidence="11">The sequence shown here is derived from an EMBL/GenBank/DDBJ whole genome shotgun (WGS) entry which is preliminary data.</text>
</comment>
<proteinExistence type="inferred from homology"/>
<evidence type="ECO:0000313" key="11">
    <source>
        <dbReference type="EMBL" id="NBN88615.1"/>
    </source>
</evidence>
<dbReference type="Gene3D" id="1.10.3660.10">
    <property type="entry name" value="6-phosphogluconate dehydrogenase C-terminal like domain"/>
    <property type="match status" value="1"/>
</dbReference>
<protein>
    <recommendedName>
        <fullName evidence="3">prephenate dehydrogenase</fullName>
        <ecNumber evidence="3">1.3.1.12</ecNumber>
    </recommendedName>
</protein>
<dbReference type="InterPro" id="IPR036291">
    <property type="entry name" value="NAD(P)-bd_dom_sf"/>
</dbReference>
<accession>A0A964V110</accession>
<evidence type="ECO:0000313" key="12">
    <source>
        <dbReference type="Proteomes" id="UP000713222"/>
    </source>
</evidence>
<dbReference type="SUPFAM" id="SSF48179">
    <property type="entry name" value="6-phosphogluconate dehydrogenase C-terminal domain-like"/>
    <property type="match status" value="1"/>
</dbReference>
<name>A0A964V110_9PROT</name>
<dbReference type="InterPro" id="IPR046826">
    <property type="entry name" value="PDH_N"/>
</dbReference>
<dbReference type="InterPro" id="IPR046825">
    <property type="entry name" value="PDH_C"/>
</dbReference>
<dbReference type="GO" id="GO:0070403">
    <property type="term" value="F:NAD+ binding"/>
    <property type="evidence" value="ECO:0007669"/>
    <property type="project" value="InterPro"/>
</dbReference>
<comment type="catalytic activity">
    <reaction evidence="9">
        <text>prephenate + NAD(+) = 3-(4-hydroxyphenyl)pyruvate + CO2 + NADH</text>
        <dbReference type="Rhea" id="RHEA:13869"/>
        <dbReference type="ChEBI" id="CHEBI:16526"/>
        <dbReference type="ChEBI" id="CHEBI:29934"/>
        <dbReference type="ChEBI" id="CHEBI:36242"/>
        <dbReference type="ChEBI" id="CHEBI:57540"/>
        <dbReference type="ChEBI" id="CHEBI:57945"/>
        <dbReference type="EC" id="1.3.1.12"/>
    </reaction>
</comment>
<evidence type="ECO:0000256" key="3">
    <source>
        <dbReference type="ARBA" id="ARBA00012068"/>
    </source>
</evidence>
<dbReference type="Pfam" id="PF20463">
    <property type="entry name" value="PDH_C"/>
    <property type="match status" value="1"/>
</dbReference>
<dbReference type="GO" id="GO:0004665">
    <property type="term" value="F:prephenate dehydrogenase (NADP+) activity"/>
    <property type="evidence" value="ECO:0007669"/>
    <property type="project" value="InterPro"/>
</dbReference>
<evidence type="ECO:0000256" key="6">
    <source>
        <dbReference type="ARBA" id="ARBA00023002"/>
    </source>
</evidence>
<evidence type="ECO:0000256" key="2">
    <source>
        <dbReference type="ARBA" id="ARBA00007964"/>
    </source>
</evidence>
<keyword evidence="4" id="KW-0827">Tyrosine biosynthesis</keyword>
<dbReference type="FunFam" id="1.10.3660.10:FF:000003">
    <property type="entry name" value="Prephenate dehydrogenase"/>
    <property type="match status" value="1"/>
</dbReference>
<evidence type="ECO:0000256" key="9">
    <source>
        <dbReference type="ARBA" id="ARBA00049260"/>
    </source>
</evidence>
<comment type="similarity">
    <text evidence="2">Belongs to the prephenate/arogenate dehydrogenase family.</text>
</comment>
<dbReference type="InterPro" id="IPR050812">
    <property type="entry name" value="Preph/Arog_dehydrog"/>
</dbReference>
<evidence type="ECO:0000259" key="10">
    <source>
        <dbReference type="PROSITE" id="PS51176"/>
    </source>
</evidence>
<dbReference type="SUPFAM" id="SSF51735">
    <property type="entry name" value="NAD(P)-binding Rossmann-fold domains"/>
    <property type="match status" value="1"/>
</dbReference>
<reference evidence="11" key="1">
    <citation type="submission" date="2018-10" db="EMBL/GenBank/DDBJ databases">
        <title>Iterative Subtractive Binning of Freshwater Chronoseries Metagenomes Recovers Nearly Complete Genomes from over Four Hundred Novel Species.</title>
        <authorList>
            <person name="Rodriguez-R L.M."/>
            <person name="Tsementzi D."/>
            <person name="Luo C."/>
            <person name="Konstantinidis K.T."/>
        </authorList>
    </citation>
    <scope>NUCLEOTIDE SEQUENCE</scope>
    <source>
        <strain evidence="11">WB7_6_001</strain>
    </source>
</reference>
<dbReference type="FunFam" id="3.40.50.720:FF:000208">
    <property type="entry name" value="Prephenate dehydrogenase"/>
    <property type="match status" value="1"/>
</dbReference>
<comment type="pathway">
    <text evidence="1">Amino-acid biosynthesis; L-tyrosine biosynthesis; (4-hydroxyphenyl)pyruvate from prephenate (NAD(+) route): step 1/1.</text>
</comment>
<dbReference type="GO" id="GO:0008977">
    <property type="term" value="F:prephenate dehydrogenase (NAD+) activity"/>
    <property type="evidence" value="ECO:0007669"/>
    <property type="project" value="UniProtKB-EC"/>
</dbReference>
<evidence type="ECO:0000256" key="4">
    <source>
        <dbReference type="ARBA" id="ARBA00022498"/>
    </source>
</evidence>
<dbReference type="PANTHER" id="PTHR21363:SF0">
    <property type="entry name" value="PREPHENATE DEHYDROGENASE [NADP(+)]"/>
    <property type="match status" value="1"/>
</dbReference>
<dbReference type="EMBL" id="RGET01000195">
    <property type="protein sequence ID" value="NBN88615.1"/>
    <property type="molecule type" value="Genomic_DNA"/>
</dbReference>
<keyword evidence="7" id="KW-0520">NAD</keyword>
<evidence type="ECO:0000256" key="1">
    <source>
        <dbReference type="ARBA" id="ARBA00005067"/>
    </source>
</evidence>
<evidence type="ECO:0000256" key="8">
    <source>
        <dbReference type="ARBA" id="ARBA00023141"/>
    </source>
</evidence>
<dbReference type="PANTHER" id="PTHR21363">
    <property type="entry name" value="PREPHENATE DEHYDROGENASE"/>
    <property type="match status" value="1"/>
</dbReference>